<organism evidence="9 10">
    <name type="scientific">Bombyx mori</name>
    <name type="common">Silk moth</name>
    <dbReference type="NCBI Taxonomy" id="7091"/>
    <lineage>
        <taxon>Eukaryota</taxon>
        <taxon>Metazoa</taxon>
        <taxon>Ecdysozoa</taxon>
        <taxon>Arthropoda</taxon>
        <taxon>Hexapoda</taxon>
        <taxon>Insecta</taxon>
        <taxon>Pterygota</taxon>
        <taxon>Neoptera</taxon>
        <taxon>Endopterygota</taxon>
        <taxon>Lepidoptera</taxon>
        <taxon>Glossata</taxon>
        <taxon>Ditrysia</taxon>
        <taxon>Bombycoidea</taxon>
        <taxon>Bombycidae</taxon>
        <taxon>Bombycinae</taxon>
        <taxon>Bombyx</taxon>
    </lineage>
</organism>
<feature type="domain" description="Chitin-binding type-2" evidence="8">
    <location>
        <begin position="1029"/>
        <end position="1089"/>
    </location>
</feature>
<dbReference type="RefSeq" id="XP_062529345.1">
    <property type="nucleotide sequence ID" value="XM_062673361.1"/>
</dbReference>
<dbReference type="PROSITE" id="PS50940">
    <property type="entry name" value="CHIT_BIND_II"/>
    <property type="match status" value="15"/>
</dbReference>
<feature type="domain" description="Chitin-binding type-2" evidence="8">
    <location>
        <begin position="422"/>
        <end position="482"/>
    </location>
</feature>
<dbReference type="SMART" id="SM00494">
    <property type="entry name" value="ChtBD2"/>
    <property type="match status" value="15"/>
</dbReference>
<feature type="domain" description="Chitin-binding type-2" evidence="8">
    <location>
        <begin position="1891"/>
        <end position="1952"/>
    </location>
</feature>
<name>A0A8R2M3H9_BOMMO</name>
<evidence type="ECO:0000256" key="4">
    <source>
        <dbReference type="ARBA" id="ARBA00023157"/>
    </source>
</evidence>
<feature type="chain" id="PRO_5035714346" description="Chitin-binding type-2 domain-containing protein" evidence="7">
    <location>
        <begin position="22"/>
        <end position="2060"/>
    </location>
</feature>
<feature type="compositionally biased region" description="Polar residues" evidence="6">
    <location>
        <begin position="1547"/>
        <end position="1558"/>
    </location>
</feature>
<dbReference type="InterPro" id="IPR036508">
    <property type="entry name" value="Chitin-bd_dom_sf"/>
</dbReference>
<keyword evidence="5" id="KW-0325">Glycoprotein</keyword>
<feature type="region of interest" description="Disordered" evidence="6">
    <location>
        <begin position="1191"/>
        <end position="1233"/>
    </location>
</feature>
<feature type="domain" description="Chitin-binding type-2" evidence="8">
    <location>
        <begin position="232"/>
        <end position="294"/>
    </location>
</feature>
<feature type="domain" description="Chitin-binding type-2" evidence="8">
    <location>
        <begin position="1338"/>
        <end position="1398"/>
    </location>
</feature>
<keyword evidence="4" id="KW-1015">Disulfide bond</keyword>
<keyword evidence="10" id="KW-1185">Reference proteome</keyword>
<dbReference type="Gene3D" id="2.170.140.10">
    <property type="entry name" value="Chitin binding domain"/>
    <property type="match status" value="14"/>
</dbReference>
<feature type="domain" description="Chitin-binding type-2" evidence="8">
    <location>
        <begin position="1441"/>
        <end position="1503"/>
    </location>
</feature>
<dbReference type="PANTHER" id="PTHR23301:SF0">
    <property type="entry name" value="CHITIN-BINDING TYPE-2 DOMAIN-CONTAINING PROTEIN-RELATED"/>
    <property type="match status" value="1"/>
</dbReference>
<dbReference type="Proteomes" id="UP000005204">
    <property type="component" value="Unassembled WGS sequence"/>
</dbReference>
<feature type="compositionally biased region" description="Low complexity" evidence="6">
    <location>
        <begin position="1504"/>
        <end position="1546"/>
    </location>
</feature>
<feature type="region of interest" description="Disordered" evidence="6">
    <location>
        <begin position="1501"/>
        <end position="1561"/>
    </location>
</feature>
<dbReference type="GeneID" id="101737350"/>
<feature type="domain" description="Chitin-binding type-2" evidence="8">
    <location>
        <begin position="693"/>
        <end position="753"/>
    </location>
</feature>
<feature type="compositionally biased region" description="Basic and acidic residues" evidence="6">
    <location>
        <begin position="395"/>
        <end position="404"/>
    </location>
</feature>
<feature type="compositionally biased region" description="Low complexity" evidence="6">
    <location>
        <begin position="1862"/>
        <end position="1878"/>
    </location>
</feature>
<evidence type="ECO:0000256" key="3">
    <source>
        <dbReference type="ARBA" id="ARBA00022737"/>
    </source>
</evidence>
<reference evidence="10" key="1">
    <citation type="journal article" date="2008" name="Insect Biochem. Mol. Biol.">
        <title>The genome of a lepidopteran model insect, the silkworm Bombyx mori.</title>
        <authorList>
            <consortium name="International Silkworm Genome Consortium"/>
        </authorList>
    </citation>
    <scope>NUCLEOTIDE SEQUENCE [LARGE SCALE GENOMIC DNA]</scope>
    <source>
        <strain evidence="10">p50T</strain>
    </source>
</reference>
<evidence type="ECO:0000256" key="6">
    <source>
        <dbReference type="SAM" id="MobiDB-lite"/>
    </source>
</evidence>
<evidence type="ECO:0000259" key="8">
    <source>
        <dbReference type="PROSITE" id="PS50940"/>
    </source>
</evidence>
<feature type="compositionally biased region" description="Polar residues" evidence="6">
    <location>
        <begin position="1193"/>
        <end position="1219"/>
    </location>
</feature>
<dbReference type="RefSeq" id="XP_037872693.1">
    <property type="nucleotide sequence ID" value="XM_038016765.2"/>
</dbReference>
<proteinExistence type="predicted"/>
<feature type="compositionally biased region" description="Polar residues" evidence="6">
    <location>
        <begin position="405"/>
        <end position="415"/>
    </location>
</feature>
<keyword evidence="3" id="KW-0677">Repeat</keyword>
<dbReference type="PANTHER" id="PTHR23301">
    <property type="entry name" value="CHITIN BINDING PERITROPHIN-A"/>
    <property type="match status" value="1"/>
</dbReference>
<dbReference type="InterPro" id="IPR002557">
    <property type="entry name" value="Chitin-bd_dom"/>
</dbReference>
<dbReference type="KEGG" id="bmor:101737350"/>
<feature type="compositionally biased region" description="Low complexity" evidence="6">
    <location>
        <begin position="1640"/>
        <end position="1855"/>
    </location>
</feature>
<feature type="region of interest" description="Disordered" evidence="6">
    <location>
        <begin position="1416"/>
        <end position="1441"/>
    </location>
</feature>
<keyword evidence="2 7" id="KW-0732">Signal</keyword>
<feature type="domain" description="Chitin-binding type-2" evidence="8">
    <location>
        <begin position="54"/>
        <end position="116"/>
    </location>
</feature>
<dbReference type="SUPFAM" id="SSF57625">
    <property type="entry name" value="Invertebrate chitin-binding proteins"/>
    <property type="match status" value="14"/>
</dbReference>
<evidence type="ECO:0000256" key="5">
    <source>
        <dbReference type="ARBA" id="ARBA00023180"/>
    </source>
</evidence>
<evidence type="ECO:0000256" key="2">
    <source>
        <dbReference type="ARBA" id="ARBA00022729"/>
    </source>
</evidence>
<feature type="domain" description="Chitin-binding type-2" evidence="8">
    <location>
        <begin position="1131"/>
        <end position="1191"/>
    </location>
</feature>
<feature type="domain" description="Chitin-binding type-2" evidence="8">
    <location>
        <begin position="1233"/>
        <end position="1293"/>
    </location>
</feature>
<keyword evidence="1" id="KW-0147">Chitin-binding</keyword>
<dbReference type="Pfam" id="PF01607">
    <property type="entry name" value="CBM_14"/>
    <property type="match status" value="13"/>
</dbReference>
<evidence type="ECO:0000256" key="7">
    <source>
        <dbReference type="SAM" id="SignalP"/>
    </source>
</evidence>
<feature type="domain" description="Chitin-binding type-2" evidence="8">
    <location>
        <begin position="1556"/>
        <end position="1621"/>
    </location>
</feature>
<dbReference type="GO" id="GO:0008061">
    <property type="term" value="F:chitin binding"/>
    <property type="evidence" value="ECO:0007669"/>
    <property type="project" value="UniProtKB-KW"/>
</dbReference>
<feature type="domain" description="Chitin-binding type-2" evidence="8">
    <location>
        <begin position="924"/>
        <end position="984"/>
    </location>
</feature>
<dbReference type="EnsemblMetazoa" id="XM_038016765.1">
    <property type="protein sequence ID" value="XP_037872693.1"/>
    <property type="gene ID" value="LOC101737350"/>
</dbReference>
<feature type="compositionally biased region" description="Low complexity" evidence="6">
    <location>
        <begin position="1622"/>
        <end position="1633"/>
    </location>
</feature>
<protein>
    <recommendedName>
        <fullName evidence="8">Chitin-binding type-2 domain-containing protein</fullName>
    </recommendedName>
</protein>
<evidence type="ECO:0000313" key="9">
    <source>
        <dbReference type="EnsemblMetazoa" id="XP_037872693.1"/>
    </source>
</evidence>
<reference evidence="9" key="2">
    <citation type="submission" date="2022-06" db="UniProtKB">
        <authorList>
            <consortium name="EnsemblMetazoa"/>
        </authorList>
    </citation>
    <scope>IDENTIFICATION</scope>
    <source>
        <strain evidence="9">p50T (Dazao)</strain>
    </source>
</reference>
<feature type="signal peptide" evidence="7">
    <location>
        <begin position="1"/>
        <end position="21"/>
    </location>
</feature>
<sequence length="2060" mass="227952">MASLIIRYFLPYLLLPLVIRGNETIINDESVEDTRQPRASGRIVKLYSGARREPIICSSDGFKADPHDCTVFYRCMKSGSGKYTIFRFQCGPGTIYDIDSEVCNHPRSTKRSECGGLNVPSIEENDNGIENYNQEVPKPISTKFPVYFTTSTTVKTSTISLTTPSSKPNTDSLNLDTANEITKFHESVVSTVPMTSTTKYYEHKNNAIVDYSSSSPTKLEAVTASQGLKSQSNICISEGFLGDSENCHKFYRCVGNQRGGFMKFEFSCSAFTVWDDEIQACNHPWAVKRSRCSRSSSDSSSVQIKPAIKDSHIGTMQTTTSSFTENGTINSSQVIHAPHLSQAPVKINDDELKQNANNKIEQNHSHINYGEVESHIPTKIYKDIALFQNQTDKFKQPSQKEEVNKTGTNVPTAQTESNPKINNLCVQTGFLGDPYDCKKFYRCVDTGKGNFIKYEFSCGESTVWDPKLEACNHAWAVPKCGGNFMSTTEVDVVESALNASNSFTPSAPVIQTTIEIDAEEEDIGYGNIHSSVKTTTPRTTTIDSSPQISPLNDCKSSGFKGDSKDCSIFYRCVEDANGRYTKYEFKCGEGTVWDSNLEACNHAWAVKKCGENELSIENISTTTETTTISKNPTSPSQTIMNSKNPITTLNGNLTTTTTTEIYQPDQEDSGYIGHIEEITSSTTKLPDSSINGSSECKSNGFLGDKNNCKIFYRCVSNGDGSFNKYEFTCGEGTVWDSKIEACNHAWAVESCGGISVSSSSEIFDLVSTISPQLTTTNKAENSNIESTGDTATTTLVLVSFSTTTTETVALTTNTCKSTGFIGDQKDCKKFYRCVDNGDGTFTRFEFNCGEGTVWDSKIGNCNHAWAVEKCGEYGEDENSNAANTSDGKPIFADEYDNGVATTSKTTNNEKPDFIQTTVLSPIVNTICKQSGFIVDKNDCQKFYRCVDDGKGGFIQFDYRCGEGTVWDSSIEACNHVWAAQECRFDNVTSETIDSSTHESPPTSSVQESLNSTLPSVINTVATSTEKAVSDYCTQDGFIGDKRDCKTFYRCVHNSHGDFIKYEFRCGEGTFWNQEIQACDHVSENKRCYSPDHEIVDTRPQIENDEIYTEAMTEIISTSHSPIVTQKPVISEDTCQNEGFFGDSSDCQKFYRCVEDSKNGYTKYEFVCGAGTIWNQDIIACDHPTSENKCLGENINSNPNQTNESNVDGESSDITSTLKPHSTREPENSTSADTDECISEGFYANSHDCKKFFRCVINDKGTFTKYDFICGIGTIWVQEIQACDHNNGIETCTSINIPETSTVTYASTTSQSSSNTTPLLSTPIKNDNDYYTSTKKPNTEVCEAEGFFGNDNDCKKFYRCVDNGQGGYTKHEFSCGEGTAWDTTIESCNHIDNVKNCHFSHQDESQTQPILFDEMPSTENEQGTTRVPSSSQSTESSISDDKANCESEGYFGDTEDCKIFYRCVDNGKNGFTKYEFTCGEGTIWDQDLTTCNHPQDVLKPSCGHTSEQISTSSTMSSSSSDSPSATSTLSTTASTTEISNSTSNNASQESSNKPNQNITCPKEGFYPNPNDCKKFYRCVDWDSNGQRFSVYHFECADGTIWDPALNTCNHEESVYPPRDCSNTQSESQITGQETTTEEQLQESSTQTTSEMTTATNEEAATQQTSTTQKTTTTEETTMSEEPTTRQTTTLDTSTIHSTTQQHSTEEISTSQTHAQSTTQQATTQTQTSTQITVQQTTTSEPSTTQQQTSSQTTTDQTMENSTSDQTTSTTNTATTQPTTSEYSSTEISTTSETAITEQSTNQATNSTQMTTTLTDVSTTTDPTLSTTTETASITEVSQELTTTEENSSTTSEGPTEASTQEIGTESSTTNMETSTEGNTDGNCPNTEDDQHLFVCPTSFRRHPKYCNIFYQCTEDDETHEIKIATFNCPNNTIYDESQTKCVEQDKTNIECDGEISSRRRLKHLSLHYKDPIIVTRDSQSCSSEGHMPFEKNSECSPAFLKCEKSKNGRLRGIVHQCPQNYVYWSISRRCERVERVRDCKRTTNNWNGRWEIPIDRHNVAW</sequence>
<accession>A0A8R2M3H9</accession>
<feature type="domain" description="Chitin-binding type-2" evidence="8">
    <location>
        <begin position="551"/>
        <end position="611"/>
    </location>
</feature>
<feature type="compositionally biased region" description="Polar residues" evidence="6">
    <location>
        <begin position="1416"/>
        <end position="1427"/>
    </location>
</feature>
<dbReference type="FunFam" id="2.170.140.10:FF:000006">
    <property type="entry name" value="Mucin related 89F, isoform B"/>
    <property type="match status" value="7"/>
</dbReference>
<feature type="region of interest" description="Disordered" evidence="6">
    <location>
        <begin position="395"/>
        <end position="415"/>
    </location>
</feature>
<feature type="region of interest" description="Disordered" evidence="6">
    <location>
        <begin position="1611"/>
        <end position="1884"/>
    </location>
</feature>
<evidence type="ECO:0000256" key="1">
    <source>
        <dbReference type="ARBA" id="ARBA00022669"/>
    </source>
</evidence>
<dbReference type="GO" id="GO:0005576">
    <property type="term" value="C:extracellular region"/>
    <property type="evidence" value="ECO:0007669"/>
    <property type="project" value="InterPro"/>
</dbReference>
<dbReference type="InterPro" id="IPR051940">
    <property type="entry name" value="Chitin_bind-dev_reg"/>
</dbReference>
<feature type="domain" description="Chitin-binding type-2" evidence="8">
    <location>
        <begin position="1977"/>
        <end position="2040"/>
    </location>
</feature>
<evidence type="ECO:0000313" key="10">
    <source>
        <dbReference type="Proteomes" id="UP000005204"/>
    </source>
</evidence>
<feature type="domain" description="Chitin-binding type-2" evidence="8">
    <location>
        <begin position="812"/>
        <end position="872"/>
    </location>
</feature>